<dbReference type="Proteomes" id="UP000594638">
    <property type="component" value="Unassembled WGS sequence"/>
</dbReference>
<evidence type="ECO:0000256" key="1">
    <source>
        <dbReference type="SAM" id="MobiDB-lite"/>
    </source>
</evidence>
<protein>
    <submittedName>
        <fullName evidence="2">Uncharacterized protein</fullName>
    </submittedName>
</protein>
<name>A0A8S0RPA4_OLEEU</name>
<organism evidence="2 3">
    <name type="scientific">Olea europaea subsp. europaea</name>
    <dbReference type="NCBI Taxonomy" id="158383"/>
    <lineage>
        <taxon>Eukaryota</taxon>
        <taxon>Viridiplantae</taxon>
        <taxon>Streptophyta</taxon>
        <taxon>Embryophyta</taxon>
        <taxon>Tracheophyta</taxon>
        <taxon>Spermatophyta</taxon>
        <taxon>Magnoliopsida</taxon>
        <taxon>eudicotyledons</taxon>
        <taxon>Gunneridae</taxon>
        <taxon>Pentapetalae</taxon>
        <taxon>asterids</taxon>
        <taxon>lamiids</taxon>
        <taxon>Lamiales</taxon>
        <taxon>Oleaceae</taxon>
        <taxon>Oleeae</taxon>
        <taxon>Olea</taxon>
    </lineage>
</organism>
<evidence type="ECO:0000313" key="2">
    <source>
        <dbReference type="EMBL" id="CAA2981096.1"/>
    </source>
</evidence>
<comment type="caution">
    <text evidence="2">The sequence shown here is derived from an EMBL/GenBank/DDBJ whole genome shotgun (WGS) entry which is preliminary data.</text>
</comment>
<dbReference type="AlphaFoldDB" id="A0A8S0RPA4"/>
<proteinExistence type="predicted"/>
<accession>A0A8S0RPA4</accession>
<reference evidence="2 3" key="1">
    <citation type="submission" date="2019-12" db="EMBL/GenBank/DDBJ databases">
        <authorList>
            <person name="Alioto T."/>
            <person name="Alioto T."/>
            <person name="Gomez Garrido J."/>
        </authorList>
    </citation>
    <scope>NUCLEOTIDE SEQUENCE [LARGE SCALE GENOMIC DNA]</scope>
</reference>
<evidence type="ECO:0000313" key="3">
    <source>
        <dbReference type="Proteomes" id="UP000594638"/>
    </source>
</evidence>
<gene>
    <name evidence="2" type="ORF">OLEA9_A068527</name>
</gene>
<feature type="region of interest" description="Disordered" evidence="1">
    <location>
        <begin position="25"/>
        <end position="60"/>
    </location>
</feature>
<keyword evidence="3" id="KW-1185">Reference proteome</keyword>
<dbReference type="Gramene" id="OE9A068527T1">
    <property type="protein sequence ID" value="OE9A068527C1"/>
    <property type="gene ID" value="OE9A068527"/>
</dbReference>
<sequence length="127" mass="13834">MQGDVRSHEMACELSEVFGGGKIRLRPTMDKASAKPAPGEGARPRVLVPSESAKPPGKELQSCRTAWSLVSVQQPLEKKEDEGIAQLTSSRLRVDRINIKFHQSIRCLPAARSAPVADCRTFKPPTG</sequence>
<dbReference type="EMBL" id="CACTIH010003662">
    <property type="protein sequence ID" value="CAA2981096.1"/>
    <property type="molecule type" value="Genomic_DNA"/>
</dbReference>